<dbReference type="InterPro" id="IPR036322">
    <property type="entry name" value="WD40_repeat_dom_sf"/>
</dbReference>
<dbReference type="EMBL" id="JARKIK010000004">
    <property type="protein sequence ID" value="KAK8752631.1"/>
    <property type="molecule type" value="Genomic_DNA"/>
</dbReference>
<keyword evidence="3" id="KW-0677">Repeat</keyword>
<dbReference type="InterPro" id="IPR015943">
    <property type="entry name" value="WD40/YVTN_repeat-like_dom_sf"/>
</dbReference>
<dbReference type="PROSITE" id="PS50082">
    <property type="entry name" value="WD_REPEATS_2"/>
    <property type="match status" value="7"/>
</dbReference>
<protein>
    <recommendedName>
        <fullName evidence="6">U3 small nucleolar RNA-associated protein 13 C-terminal domain-containing protein</fullName>
    </recommendedName>
</protein>
<dbReference type="SUPFAM" id="SSF50978">
    <property type="entry name" value="WD40 repeat-like"/>
    <property type="match status" value="1"/>
</dbReference>
<dbReference type="PROSITE" id="PS00678">
    <property type="entry name" value="WD_REPEATS_1"/>
    <property type="match status" value="2"/>
</dbReference>
<feature type="repeat" description="WD" evidence="5">
    <location>
        <begin position="376"/>
        <end position="411"/>
    </location>
</feature>
<evidence type="ECO:0000256" key="2">
    <source>
        <dbReference type="ARBA" id="ARBA00022574"/>
    </source>
</evidence>
<evidence type="ECO:0000256" key="4">
    <source>
        <dbReference type="ARBA" id="ARBA00023242"/>
    </source>
</evidence>
<gene>
    <name evidence="7" type="ORF">OTU49_006571</name>
</gene>
<proteinExistence type="predicted"/>
<dbReference type="PROSITE" id="PS50294">
    <property type="entry name" value="WD_REPEATS_REGION"/>
    <property type="match status" value="6"/>
</dbReference>
<feature type="repeat" description="WD" evidence="5">
    <location>
        <begin position="476"/>
        <end position="508"/>
    </location>
</feature>
<feature type="repeat" description="WD" evidence="5">
    <location>
        <begin position="560"/>
        <end position="601"/>
    </location>
</feature>
<feature type="repeat" description="WD" evidence="5">
    <location>
        <begin position="188"/>
        <end position="223"/>
    </location>
</feature>
<dbReference type="SUPFAM" id="SSF50998">
    <property type="entry name" value="Quinoprotein alcohol dehydrogenase-like"/>
    <property type="match status" value="1"/>
</dbReference>
<feature type="domain" description="U3 small nucleolar RNA-associated protein 13 C-terminal" evidence="6">
    <location>
        <begin position="655"/>
        <end position="732"/>
    </location>
</feature>
<evidence type="ECO:0000256" key="5">
    <source>
        <dbReference type="PROSITE-ProRule" id="PRU00221"/>
    </source>
</evidence>
<keyword evidence="8" id="KW-1185">Reference proteome</keyword>
<dbReference type="PANTHER" id="PTHR19854:SF15">
    <property type="entry name" value="TRANSDUCIN BETA-LIKE PROTEIN 3"/>
    <property type="match status" value="1"/>
</dbReference>
<dbReference type="GO" id="GO:0030686">
    <property type="term" value="C:90S preribosome"/>
    <property type="evidence" value="ECO:0007669"/>
    <property type="project" value="TreeGrafter"/>
</dbReference>
<feature type="repeat" description="WD" evidence="5">
    <location>
        <begin position="100"/>
        <end position="141"/>
    </location>
</feature>
<dbReference type="Gene3D" id="2.130.10.10">
    <property type="entry name" value="YVTN repeat-like/Quinoprotein amine dehydrogenase"/>
    <property type="match status" value="5"/>
</dbReference>
<evidence type="ECO:0000259" key="6">
    <source>
        <dbReference type="Pfam" id="PF08625"/>
    </source>
</evidence>
<dbReference type="PRINTS" id="PR00320">
    <property type="entry name" value="GPROTEINBRPT"/>
</dbReference>
<evidence type="ECO:0000313" key="7">
    <source>
        <dbReference type="EMBL" id="KAK8752631.1"/>
    </source>
</evidence>
<evidence type="ECO:0000256" key="1">
    <source>
        <dbReference type="ARBA" id="ARBA00004604"/>
    </source>
</evidence>
<evidence type="ECO:0000313" key="8">
    <source>
        <dbReference type="Proteomes" id="UP001445076"/>
    </source>
</evidence>
<comment type="caution">
    <text evidence="7">The sequence shown here is derived from an EMBL/GenBank/DDBJ whole genome shotgun (WGS) entry which is preliminary data.</text>
</comment>
<dbReference type="PANTHER" id="PTHR19854">
    <property type="entry name" value="TRANSDUCIN BETA-LIKE 3"/>
    <property type="match status" value="1"/>
</dbReference>
<organism evidence="7 8">
    <name type="scientific">Cherax quadricarinatus</name>
    <name type="common">Australian red claw crayfish</name>
    <dbReference type="NCBI Taxonomy" id="27406"/>
    <lineage>
        <taxon>Eukaryota</taxon>
        <taxon>Metazoa</taxon>
        <taxon>Ecdysozoa</taxon>
        <taxon>Arthropoda</taxon>
        <taxon>Crustacea</taxon>
        <taxon>Multicrustacea</taxon>
        <taxon>Malacostraca</taxon>
        <taxon>Eumalacostraca</taxon>
        <taxon>Eucarida</taxon>
        <taxon>Decapoda</taxon>
        <taxon>Pleocyemata</taxon>
        <taxon>Astacidea</taxon>
        <taxon>Parastacoidea</taxon>
        <taxon>Parastacidae</taxon>
        <taxon>Cherax</taxon>
    </lineage>
</organism>
<dbReference type="GO" id="GO:0032040">
    <property type="term" value="C:small-subunit processome"/>
    <property type="evidence" value="ECO:0007669"/>
    <property type="project" value="InterPro"/>
</dbReference>
<dbReference type="Proteomes" id="UP001445076">
    <property type="component" value="Unassembled WGS sequence"/>
</dbReference>
<dbReference type="InterPro" id="IPR019775">
    <property type="entry name" value="WD40_repeat_CS"/>
</dbReference>
<name>A0AAW0YMD6_CHEQU</name>
<dbReference type="AlphaFoldDB" id="A0AAW0YMD6"/>
<dbReference type="GO" id="GO:0000472">
    <property type="term" value="P:endonucleolytic cleavage to generate mature 5'-end of SSU-rRNA from (SSU-rRNA, 5.8S rRNA, LSU-rRNA)"/>
    <property type="evidence" value="ECO:0007669"/>
    <property type="project" value="TreeGrafter"/>
</dbReference>
<dbReference type="Pfam" id="PF08625">
    <property type="entry name" value="Utp13"/>
    <property type="match status" value="1"/>
</dbReference>
<dbReference type="InterPro" id="IPR001680">
    <property type="entry name" value="WD40_rpt"/>
</dbReference>
<keyword evidence="2 5" id="KW-0853">WD repeat</keyword>
<dbReference type="InterPro" id="IPR013934">
    <property type="entry name" value="Utp13_C"/>
</dbReference>
<feature type="repeat" description="WD" evidence="5">
    <location>
        <begin position="518"/>
        <end position="559"/>
    </location>
</feature>
<dbReference type="CDD" id="cd00200">
    <property type="entry name" value="WD40"/>
    <property type="match status" value="1"/>
</dbReference>
<comment type="subcellular location">
    <subcellularLocation>
        <location evidence="1">Nucleus</location>
        <location evidence="1">Nucleolus</location>
    </subcellularLocation>
</comment>
<dbReference type="InterPro" id="IPR011047">
    <property type="entry name" value="Quinoprotein_ADH-like_sf"/>
</dbReference>
<evidence type="ECO:0000256" key="3">
    <source>
        <dbReference type="ARBA" id="ARBA00022737"/>
    </source>
</evidence>
<dbReference type="GO" id="GO:0000480">
    <property type="term" value="P:endonucleolytic cleavage in 5'-ETS of tricistronic rRNA transcript (SSU-rRNA, 5.8S rRNA, LSU-rRNA)"/>
    <property type="evidence" value="ECO:0007669"/>
    <property type="project" value="TreeGrafter"/>
</dbReference>
<accession>A0AAW0YMD6</accession>
<dbReference type="SMART" id="SM00320">
    <property type="entry name" value="WD40"/>
    <property type="match status" value="10"/>
</dbReference>
<reference evidence="7 8" key="1">
    <citation type="journal article" date="2024" name="BMC Genomics">
        <title>Genome assembly of redclaw crayfish (Cherax quadricarinatus) provides insights into its immune adaptation and hypoxia tolerance.</title>
        <authorList>
            <person name="Liu Z."/>
            <person name="Zheng J."/>
            <person name="Li H."/>
            <person name="Fang K."/>
            <person name="Wang S."/>
            <person name="He J."/>
            <person name="Zhou D."/>
            <person name="Weng S."/>
            <person name="Chi M."/>
            <person name="Gu Z."/>
            <person name="He J."/>
            <person name="Li F."/>
            <person name="Wang M."/>
        </authorList>
    </citation>
    <scope>NUCLEOTIDE SEQUENCE [LARGE SCALE GENOMIC DNA]</scope>
    <source>
        <strain evidence="7">ZL_2023a</strain>
    </source>
</reference>
<dbReference type="GO" id="GO:0034511">
    <property type="term" value="F:U3 snoRNA binding"/>
    <property type="evidence" value="ECO:0007669"/>
    <property type="project" value="TreeGrafter"/>
</dbReference>
<dbReference type="InterPro" id="IPR020472">
    <property type="entry name" value="WD40_PAC1"/>
</dbReference>
<keyword evidence="4" id="KW-0539">Nucleus</keyword>
<dbReference type="Pfam" id="PF00400">
    <property type="entry name" value="WD40"/>
    <property type="match status" value="7"/>
</dbReference>
<feature type="repeat" description="WD" evidence="5">
    <location>
        <begin position="602"/>
        <end position="634"/>
    </location>
</feature>
<sequence length="768" mass="84096">MSAKALLKSNFAVEAKYDAYFTGRHVQVTNDGEALLCECGDNVGVVSLTNGQVTGRIHCEDDQVTSIALSPDNSSVVVALKSTTLQQYHWPSLELIRSFRSYHRGPVTVMNWDTTSTLLISGAADSSVRIWDLHQKYCTHSLKGASGVFGAVIFDRELTKRPRVYGAAANTIHVWTLQAGSSQHDNSLEGHHSAVTSLEITQDNAHLVSCGLDRVIIVWELATMVSKKVVPVFESISGFVLQPPGTVFPGAKAGDGHIYALVVGDKGIPAVWQVDAGREVWKASAPVLTPPDKVGVTLINQVTHSPSLDSIIMTTYDHSVIFAKTSSLDIWKQLAGYNDQILDAIFVGAGESHLVVATNSIQLRIYNCQSFSCHLIQGHTALVLALCRHPTQPQIFASSSHDNSALVWRLKDDGTAVCIASAVGHTLSVGCVGLAEGFMVTASQDMCIKKWTLDKEIKATDTSISHVSVLSSTHTEKAHDKDINSICVSVNYKLIATGSLDRTAKIWDSKNLSLLGILRGHRRGVWCVQFSPVDEVLATASADATIKIWTLSDFSNAATLEGHSVSVLRLSWVSEGQQILSTGSDGLLKLWTVKSRQCIQTFDEHEDKAWAIAVSENETKVVTGGEDATLVLWKDVTQEEKDKALEEAARLAAEEQTLSNLIKDKKWAKAFGIAVRLDQPFRALNVMKALLDDCPDQLTDILSKLRQDQVASLLGYAAMWNTKTKHSREAQVEAVDFSIRCSCSEAKHRVNQEYKEYYHHGKERPQLQ</sequence>